<sequence length="294" mass="33241">RTPYVILDDEGRIIVVLVGRPVESPERKPEDRWEASGERVAELFEKVRAKHPELFPPGVEHRRGVYTALNVGISHGGGPKVRRLQQHEARSHLLPSFPFAETLKRTAGACAAYYPKPYQDMCEALASLYARCPELKTNFKNSAYPMVCFNLGPNTVTFEHNDLKNYPTLPCVITAFGPFNPDTGGHLYLSDLKIKIRFPPGSSILLPSAGLRHGNSAIQAGERRYSMTQYCSGDLMRWIRHGLRPAGSLTKAERERLDADRWEEQLGRLSKLSELEEDRRQLKEWETARAATDQ</sequence>
<accession>A0ACB8RGM7</accession>
<name>A0ACB8RGM7_9AGAM</name>
<gene>
    <name evidence="1" type="ORF">FA95DRAFT_1499162</name>
</gene>
<evidence type="ECO:0000313" key="2">
    <source>
        <dbReference type="Proteomes" id="UP000814033"/>
    </source>
</evidence>
<dbReference type="EMBL" id="MU276034">
    <property type="protein sequence ID" value="KAI0043064.1"/>
    <property type="molecule type" value="Genomic_DNA"/>
</dbReference>
<comment type="caution">
    <text evidence="1">The sequence shown here is derived from an EMBL/GenBank/DDBJ whole genome shotgun (WGS) entry which is preliminary data.</text>
</comment>
<organism evidence="1 2">
    <name type="scientific">Auriscalpium vulgare</name>
    <dbReference type="NCBI Taxonomy" id="40419"/>
    <lineage>
        <taxon>Eukaryota</taxon>
        <taxon>Fungi</taxon>
        <taxon>Dikarya</taxon>
        <taxon>Basidiomycota</taxon>
        <taxon>Agaricomycotina</taxon>
        <taxon>Agaricomycetes</taxon>
        <taxon>Russulales</taxon>
        <taxon>Auriscalpiaceae</taxon>
        <taxon>Auriscalpium</taxon>
    </lineage>
</organism>
<protein>
    <submittedName>
        <fullName evidence="1">Uncharacterized protein</fullName>
    </submittedName>
</protein>
<proteinExistence type="predicted"/>
<feature type="non-terminal residue" evidence="1">
    <location>
        <position position="1"/>
    </location>
</feature>
<reference evidence="1" key="1">
    <citation type="submission" date="2021-02" db="EMBL/GenBank/DDBJ databases">
        <authorList>
            <consortium name="DOE Joint Genome Institute"/>
            <person name="Ahrendt S."/>
            <person name="Looney B.P."/>
            <person name="Miyauchi S."/>
            <person name="Morin E."/>
            <person name="Drula E."/>
            <person name="Courty P.E."/>
            <person name="Chicoki N."/>
            <person name="Fauchery L."/>
            <person name="Kohler A."/>
            <person name="Kuo A."/>
            <person name="Labutti K."/>
            <person name="Pangilinan J."/>
            <person name="Lipzen A."/>
            <person name="Riley R."/>
            <person name="Andreopoulos W."/>
            <person name="He G."/>
            <person name="Johnson J."/>
            <person name="Barry K.W."/>
            <person name="Grigoriev I.V."/>
            <person name="Nagy L."/>
            <person name="Hibbett D."/>
            <person name="Henrissat B."/>
            <person name="Matheny P.B."/>
            <person name="Labbe J."/>
            <person name="Martin F."/>
        </authorList>
    </citation>
    <scope>NUCLEOTIDE SEQUENCE</scope>
    <source>
        <strain evidence="1">FP105234-sp</strain>
    </source>
</reference>
<dbReference type="Proteomes" id="UP000814033">
    <property type="component" value="Unassembled WGS sequence"/>
</dbReference>
<evidence type="ECO:0000313" key="1">
    <source>
        <dbReference type="EMBL" id="KAI0043064.1"/>
    </source>
</evidence>
<keyword evidence="2" id="KW-1185">Reference proteome</keyword>
<reference evidence="1" key="2">
    <citation type="journal article" date="2022" name="New Phytol.">
        <title>Evolutionary transition to the ectomycorrhizal habit in the genomes of a hyperdiverse lineage of mushroom-forming fungi.</title>
        <authorList>
            <person name="Looney B."/>
            <person name="Miyauchi S."/>
            <person name="Morin E."/>
            <person name="Drula E."/>
            <person name="Courty P.E."/>
            <person name="Kohler A."/>
            <person name="Kuo A."/>
            <person name="LaButti K."/>
            <person name="Pangilinan J."/>
            <person name="Lipzen A."/>
            <person name="Riley R."/>
            <person name="Andreopoulos W."/>
            <person name="He G."/>
            <person name="Johnson J."/>
            <person name="Nolan M."/>
            <person name="Tritt A."/>
            <person name="Barry K.W."/>
            <person name="Grigoriev I.V."/>
            <person name="Nagy L.G."/>
            <person name="Hibbett D."/>
            <person name="Henrissat B."/>
            <person name="Matheny P.B."/>
            <person name="Labbe J."/>
            <person name="Martin F.M."/>
        </authorList>
    </citation>
    <scope>NUCLEOTIDE SEQUENCE</scope>
    <source>
        <strain evidence="1">FP105234-sp</strain>
    </source>
</reference>